<accession>A0ABP9MXV8</accession>
<dbReference type="EMBL" id="BAABKE010000007">
    <property type="protein sequence ID" value="GAA5102692.1"/>
    <property type="molecule type" value="Genomic_DNA"/>
</dbReference>
<gene>
    <name evidence="1" type="ORF">GCM10023338_20320</name>
</gene>
<dbReference type="InterPro" id="IPR014926">
    <property type="entry name" value="Phage_D3112_Orf24"/>
</dbReference>
<name>A0ABP9MXV8_9GAMM</name>
<organism evidence="1 2">
    <name type="scientific">Wohlfahrtiimonas larvae</name>
    <dbReference type="NCBI Taxonomy" id="1157986"/>
    <lineage>
        <taxon>Bacteria</taxon>
        <taxon>Pseudomonadati</taxon>
        <taxon>Pseudomonadota</taxon>
        <taxon>Gammaproteobacteria</taxon>
        <taxon>Cardiobacteriales</taxon>
        <taxon>Ignatzschineriaceae</taxon>
        <taxon>Wohlfahrtiimonas</taxon>
    </lineage>
</organism>
<dbReference type="Proteomes" id="UP001500631">
    <property type="component" value="Unassembled WGS sequence"/>
</dbReference>
<dbReference type="SUPFAM" id="SSF46689">
    <property type="entry name" value="Homeodomain-like"/>
    <property type="match status" value="1"/>
</dbReference>
<protein>
    <submittedName>
        <fullName evidence="1">DUF1804 family protein</fullName>
    </submittedName>
</protein>
<sequence>MNVAYTAEDRQKVRSAYVFECLSFEQVAQFTDIPVQTVRRWAKQARDKGDDWDRLRDAHLISGGGADNAARAGITGLMVLIRSTIDRLNNDEKLSPIDAAKAIASVTDSLHKVTSASKKLLPEVSELVTAMEVIQELSEYIQTKHKNALPLFVEILPEFGAHIEEKYGGQS</sequence>
<keyword evidence="2" id="KW-1185">Reference proteome</keyword>
<reference evidence="2" key="1">
    <citation type="journal article" date="2019" name="Int. J. Syst. Evol. Microbiol.">
        <title>The Global Catalogue of Microorganisms (GCM) 10K type strain sequencing project: providing services to taxonomists for standard genome sequencing and annotation.</title>
        <authorList>
            <consortium name="The Broad Institute Genomics Platform"/>
            <consortium name="The Broad Institute Genome Sequencing Center for Infectious Disease"/>
            <person name="Wu L."/>
            <person name="Ma J."/>
        </authorList>
    </citation>
    <scope>NUCLEOTIDE SEQUENCE [LARGE SCALE GENOMIC DNA]</scope>
    <source>
        <strain evidence="2">JCM 18424</strain>
    </source>
</reference>
<comment type="caution">
    <text evidence="1">The sequence shown here is derived from an EMBL/GenBank/DDBJ whole genome shotgun (WGS) entry which is preliminary data.</text>
</comment>
<evidence type="ECO:0000313" key="1">
    <source>
        <dbReference type="EMBL" id="GAA5102692.1"/>
    </source>
</evidence>
<dbReference type="InterPro" id="IPR009057">
    <property type="entry name" value="Homeodomain-like_sf"/>
</dbReference>
<proteinExistence type="predicted"/>
<dbReference type="Pfam" id="PF08822">
    <property type="entry name" value="DUF1804"/>
    <property type="match status" value="1"/>
</dbReference>
<evidence type="ECO:0000313" key="2">
    <source>
        <dbReference type="Proteomes" id="UP001500631"/>
    </source>
</evidence>